<evidence type="ECO:0000256" key="4">
    <source>
        <dbReference type="ARBA" id="ARBA00022630"/>
    </source>
</evidence>
<keyword evidence="9" id="KW-0411">Iron-sulfur</keyword>
<dbReference type="InterPro" id="IPR036856">
    <property type="entry name" value="Ald_Oxase/Xan_DH_a/b_sf"/>
</dbReference>
<evidence type="ECO:0000313" key="11">
    <source>
        <dbReference type="EMBL" id="MBC2605449.1"/>
    </source>
</evidence>
<keyword evidence="3" id="KW-0500">Molybdenum</keyword>
<dbReference type="Proteomes" id="UP000526501">
    <property type="component" value="Unassembled WGS sequence"/>
</dbReference>
<dbReference type="SMART" id="SM01008">
    <property type="entry name" value="Ald_Xan_dh_C"/>
    <property type="match status" value="1"/>
</dbReference>
<dbReference type="InterPro" id="IPR000674">
    <property type="entry name" value="Ald_Oxase/Xan_DH_a/b"/>
</dbReference>
<reference evidence="11 12" key="1">
    <citation type="submission" date="2020-07" db="EMBL/GenBank/DDBJ databases">
        <authorList>
            <person name="Feng X."/>
        </authorList>
    </citation>
    <scope>NUCLEOTIDE SEQUENCE [LARGE SCALE GENOMIC DNA]</scope>
    <source>
        <strain evidence="11 12">JCM23202</strain>
    </source>
</reference>
<dbReference type="InterPro" id="IPR008274">
    <property type="entry name" value="AldOxase/xan_DH_MoCoBD1"/>
</dbReference>
<dbReference type="Gene3D" id="3.90.1170.50">
    <property type="entry name" value="Aldehyde oxidase/xanthine dehydrogenase, a/b hammerhead"/>
    <property type="match status" value="1"/>
</dbReference>
<keyword evidence="7" id="KW-0560">Oxidoreductase</keyword>
<comment type="similarity">
    <text evidence="2">Belongs to the xanthine dehydrogenase family.</text>
</comment>
<dbReference type="GO" id="GO:0051536">
    <property type="term" value="F:iron-sulfur cluster binding"/>
    <property type="evidence" value="ECO:0007669"/>
    <property type="project" value="UniProtKB-KW"/>
</dbReference>
<dbReference type="Pfam" id="PF01315">
    <property type="entry name" value="Ald_Xan_dh_C"/>
    <property type="match status" value="1"/>
</dbReference>
<keyword evidence="4" id="KW-0285">Flavoprotein</keyword>
<evidence type="ECO:0000256" key="9">
    <source>
        <dbReference type="ARBA" id="ARBA00023014"/>
    </source>
</evidence>
<dbReference type="InterPro" id="IPR037165">
    <property type="entry name" value="AldOxase/xan_DH_Mopterin-bd_sf"/>
</dbReference>
<organism evidence="11 12">
    <name type="scientific">Pelagicoccus albus</name>
    <dbReference type="NCBI Taxonomy" id="415222"/>
    <lineage>
        <taxon>Bacteria</taxon>
        <taxon>Pseudomonadati</taxon>
        <taxon>Verrucomicrobiota</taxon>
        <taxon>Opitutia</taxon>
        <taxon>Puniceicoccales</taxon>
        <taxon>Pelagicoccaceae</taxon>
        <taxon>Pelagicoccus</taxon>
    </lineage>
</organism>
<evidence type="ECO:0000256" key="1">
    <source>
        <dbReference type="ARBA" id="ARBA00001974"/>
    </source>
</evidence>
<keyword evidence="6" id="KW-0274">FAD</keyword>
<sequence length="752" mass="81951">MRHCDSPLHVTGRSEYVDDVTPPAGMLHAAVFGSPIAHGNIKSLDTSAAMETPGVVAVFTISDIPGNPYFGAIIADEPLLADKKVFFHGQPIALVVAESYEAARKGVAACQVKIESLPAITCPREAFEKGETHQELRVFEKGEIDAAWDKCATVLEGAIDLAGQEHLYLETNRARAIPAEDGQLRVFSSTQSPTATQKTIAHILGLPMNKVEVDVKRLGGGFGGKEDQATHWACMASLAAFILQRPTQLVLNRVDDMQMTGKRHPYKQDYKIGLDEEGRILAYEVSHYQNSGAFMDLSNPVLERTCLHSTNAYAIPNVRIRAVPCKTNLPSNTAYRGFGGPQGMFALEVAIEKAANKLGVPTEQLQELNLARKGYVFPYGQELGDDRLHRTWEEAKEHFDLEARRCQVEKFNAANSLQKKGYALMPVCFGISFTKTFLNQGSSLVHIYTDGTVSVTTGGIEMGQGISSNMIAICSRILGISPTRIRCNSTNTSRIANISPSAASATSDLNGNATIIACQEILKGMYKVAAKELKCEPDQISIKDGIVFVDAEASNLDWNTLVLKSYFSRVQLMAHGFYAPPNINFDPIAGWGRPFHYYTYGTCYIETTVDCIRGSYTIDSAKIVHDLGRGIIPTVDLGQVEGGLAQGIGWVTLEELAFSDEGRLLSNALSTYKCPDGEFLPDDMEVKFLENADNPGGPLGSKAVGEPPFMYGIAAYFALRRAIESFTPINETETYSPLTPEQALLSLYPGSV</sequence>
<dbReference type="RefSeq" id="WP_185659327.1">
    <property type="nucleotide sequence ID" value="NZ_CAWPOO010000006.1"/>
</dbReference>
<dbReference type="PANTHER" id="PTHR11908">
    <property type="entry name" value="XANTHINE DEHYDROGENASE"/>
    <property type="match status" value="1"/>
</dbReference>
<dbReference type="PANTHER" id="PTHR11908:SF132">
    <property type="entry name" value="ALDEHYDE OXIDASE 1-RELATED"/>
    <property type="match status" value="1"/>
</dbReference>
<keyword evidence="12" id="KW-1185">Reference proteome</keyword>
<comment type="caution">
    <text evidence="11">The sequence shown here is derived from an EMBL/GenBank/DDBJ whole genome shotgun (WGS) entry which is preliminary data.</text>
</comment>
<evidence type="ECO:0000256" key="3">
    <source>
        <dbReference type="ARBA" id="ARBA00022505"/>
    </source>
</evidence>
<dbReference type="SUPFAM" id="SSF54665">
    <property type="entry name" value="CO dehydrogenase molybdoprotein N-domain-like"/>
    <property type="match status" value="1"/>
</dbReference>
<dbReference type="Gene3D" id="3.30.365.10">
    <property type="entry name" value="Aldehyde oxidase/xanthine dehydrogenase, molybdopterin binding domain"/>
    <property type="match status" value="4"/>
</dbReference>
<dbReference type="Pfam" id="PF02738">
    <property type="entry name" value="MoCoBD_1"/>
    <property type="match status" value="1"/>
</dbReference>
<keyword evidence="5" id="KW-0479">Metal-binding</keyword>
<dbReference type="EMBL" id="JACHVC010000006">
    <property type="protein sequence ID" value="MBC2605449.1"/>
    <property type="molecule type" value="Genomic_DNA"/>
</dbReference>
<evidence type="ECO:0000256" key="8">
    <source>
        <dbReference type="ARBA" id="ARBA00023004"/>
    </source>
</evidence>
<evidence type="ECO:0000256" key="6">
    <source>
        <dbReference type="ARBA" id="ARBA00022827"/>
    </source>
</evidence>
<evidence type="ECO:0000256" key="7">
    <source>
        <dbReference type="ARBA" id="ARBA00023002"/>
    </source>
</evidence>
<dbReference type="GO" id="GO:0005506">
    <property type="term" value="F:iron ion binding"/>
    <property type="evidence" value="ECO:0007669"/>
    <property type="project" value="InterPro"/>
</dbReference>
<comment type="cofactor">
    <cofactor evidence="1">
        <name>FAD</name>
        <dbReference type="ChEBI" id="CHEBI:57692"/>
    </cofactor>
</comment>
<accession>A0A7X1E7N1</accession>
<keyword evidence="8" id="KW-0408">Iron</keyword>
<dbReference type="SUPFAM" id="SSF56003">
    <property type="entry name" value="Molybdenum cofactor-binding domain"/>
    <property type="match status" value="1"/>
</dbReference>
<evidence type="ECO:0000313" key="12">
    <source>
        <dbReference type="Proteomes" id="UP000526501"/>
    </source>
</evidence>
<evidence type="ECO:0000256" key="5">
    <source>
        <dbReference type="ARBA" id="ARBA00022723"/>
    </source>
</evidence>
<feature type="domain" description="Aldehyde oxidase/xanthine dehydrogenase a/b hammerhead" evidence="10">
    <location>
        <begin position="11"/>
        <end position="118"/>
    </location>
</feature>
<name>A0A7X1E7N1_9BACT</name>
<dbReference type="FunFam" id="3.30.365.10:FF:000003">
    <property type="entry name" value="Aldehyde oxidase 1"/>
    <property type="match status" value="1"/>
</dbReference>
<protein>
    <submittedName>
        <fullName evidence="11">Molybdopterin-dependent oxidoreductase</fullName>
    </submittedName>
</protein>
<gene>
    <name evidence="11" type="ORF">H5P27_05275</name>
</gene>
<evidence type="ECO:0000256" key="2">
    <source>
        <dbReference type="ARBA" id="ARBA00006849"/>
    </source>
</evidence>
<dbReference type="GO" id="GO:0016491">
    <property type="term" value="F:oxidoreductase activity"/>
    <property type="evidence" value="ECO:0007669"/>
    <property type="project" value="UniProtKB-KW"/>
</dbReference>
<dbReference type="InterPro" id="IPR016208">
    <property type="entry name" value="Ald_Oxase/xanthine_DH-like"/>
</dbReference>
<dbReference type="AlphaFoldDB" id="A0A7X1E7N1"/>
<evidence type="ECO:0000259" key="10">
    <source>
        <dbReference type="SMART" id="SM01008"/>
    </source>
</evidence>
<proteinExistence type="inferred from homology"/>
<dbReference type="InterPro" id="IPR046867">
    <property type="entry name" value="AldOxase/xan_DH_MoCoBD2"/>
</dbReference>
<dbReference type="Pfam" id="PF20256">
    <property type="entry name" value="MoCoBD_2"/>
    <property type="match status" value="1"/>
</dbReference>